<protein>
    <submittedName>
        <fullName evidence="1">Uncharacterized protein</fullName>
    </submittedName>
</protein>
<evidence type="ECO:0000313" key="1">
    <source>
        <dbReference type="EMBL" id="KKI51819.1"/>
    </source>
</evidence>
<dbReference type="Proteomes" id="UP000034076">
    <property type="component" value="Unassembled WGS sequence"/>
</dbReference>
<dbReference type="EMBL" id="LAYJ01000063">
    <property type="protein sequence ID" value="KKI51819.1"/>
    <property type="molecule type" value="Genomic_DNA"/>
</dbReference>
<name>A0A0M2NGZ0_9FIRM</name>
<organism evidence="1 2">
    <name type="scientific">Christensenella hongkongensis</name>
    <dbReference type="NCBI Taxonomy" id="270498"/>
    <lineage>
        <taxon>Bacteria</taxon>
        <taxon>Bacillati</taxon>
        <taxon>Bacillota</taxon>
        <taxon>Clostridia</taxon>
        <taxon>Christensenellales</taxon>
        <taxon>Christensenellaceae</taxon>
        <taxon>Christensenella</taxon>
    </lineage>
</organism>
<reference evidence="1 2" key="1">
    <citation type="submission" date="2015-04" db="EMBL/GenBank/DDBJ databases">
        <title>Draft genome sequence of bacteremic isolate Catabacter hongkongensis type strain HKU16T.</title>
        <authorList>
            <person name="Lau S.K."/>
            <person name="Teng J.L."/>
            <person name="Huang Y."/>
            <person name="Curreem S.O."/>
            <person name="Tsui S.K."/>
            <person name="Woo P.C."/>
        </authorList>
    </citation>
    <scope>NUCLEOTIDE SEQUENCE [LARGE SCALE GENOMIC DNA]</scope>
    <source>
        <strain evidence="1 2">HKU16</strain>
    </source>
</reference>
<keyword evidence="2" id="KW-1185">Reference proteome</keyword>
<dbReference type="RefSeq" id="WP_276324935.1">
    <property type="nucleotide sequence ID" value="NZ_LAYJ01000063.1"/>
</dbReference>
<dbReference type="AlphaFoldDB" id="A0A0M2NGZ0"/>
<gene>
    <name evidence="1" type="ORF">CHK_0704</name>
</gene>
<dbReference type="STRING" id="270498.CHK_0704"/>
<sequence length="40" mass="4805">MIYKLKKGEHTAITDDADKRDRFIRLGFVLQKEPKKKEKE</sequence>
<comment type="caution">
    <text evidence="1">The sequence shown here is derived from an EMBL/GenBank/DDBJ whole genome shotgun (WGS) entry which is preliminary data.</text>
</comment>
<evidence type="ECO:0000313" key="2">
    <source>
        <dbReference type="Proteomes" id="UP000034076"/>
    </source>
</evidence>
<proteinExistence type="predicted"/>
<accession>A0A0M2NGZ0</accession>